<sequence length="136" mass="14976">MAYPLTHALARPLGLAAATLTALLALAGAAHAAPGVPQHQTHAAQPAHYRPAPPPPRYERAPAARRGMAWSQGYWQWRGQRYAWVPGHWVQARHGQHYRQPGWEQRQGQWHFTGGGWGHGGRPAPQGPRPGGSHRH</sequence>
<keyword evidence="4" id="KW-1185">Reference proteome</keyword>
<evidence type="ECO:0000313" key="3">
    <source>
        <dbReference type="EMBL" id="WOO31712.1"/>
    </source>
</evidence>
<accession>A0ABZ0J2E8</accession>
<dbReference type="RefSeq" id="WP_317701186.1">
    <property type="nucleotide sequence ID" value="NZ_CP136921.1"/>
</dbReference>
<feature type="region of interest" description="Disordered" evidence="1">
    <location>
        <begin position="35"/>
        <end position="63"/>
    </location>
</feature>
<feature type="signal peptide" evidence="2">
    <location>
        <begin position="1"/>
        <end position="32"/>
    </location>
</feature>
<dbReference type="InterPro" id="IPR024447">
    <property type="entry name" value="YXWGXW_rpt"/>
</dbReference>
<dbReference type="Pfam" id="PF12779">
    <property type="entry name" value="WXXGXW"/>
    <property type="match status" value="1"/>
</dbReference>
<dbReference type="EMBL" id="CP136921">
    <property type="protein sequence ID" value="WOO31712.1"/>
    <property type="molecule type" value="Genomic_DNA"/>
</dbReference>
<proteinExistence type="predicted"/>
<reference evidence="3 4" key="1">
    <citation type="submission" date="2023-03" db="EMBL/GenBank/DDBJ databases">
        <title>Diaphorobacter basophil sp. nov., isolated from a sewage-treatment plant.</title>
        <authorList>
            <person name="Yang K."/>
        </authorList>
    </citation>
    <scope>NUCLEOTIDE SEQUENCE [LARGE SCALE GENOMIC DNA]</scope>
    <source>
        <strain evidence="3 4">Y-1</strain>
    </source>
</reference>
<evidence type="ECO:0000313" key="4">
    <source>
        <dbReference type="Proteomes" id="UP001303211"/>
    </source>
</evidence>
<feature type="chain" id="PRO_5045427368" evidence="2">
    <location>
        <begin position="33"/>
        <end position="136"/>
    </location>
</feature>
<organism evidence="3 4">
    <name type="scientific">Diaphorobacter limosus</name>
    <dbReference type="NCBI Taxonomy" id="3036128"/>
    <lineage>
        <taxon>Bacteria</taxon>
        <taxon>Pseudomonadati</taxon>
        <taxon>Pseudomonadota</taxon>
        <taxon>Betaproteobacteria</taxon>
        <taxon>Burkholderiales</taxon>
        <taxon>Comamonadaceae</taxon>
        <taxon>Diaphorobacter</taxon>
    </lineage>
</organism>
<protein>
    <submittedName>
        <fullName evidence="3">YXWGXW repeat-containing protein</fullName>
    </submittedName>
</protein>
<evidence type="ECO:0000256" key="2">
    <source>
        <dbReference type="SAM" id="SignalP"/>
    </source>
</evidence>
<feature type="region of interest" description="Disordered" evidence="1">
    <location>
        <begin position="100"/>
        <end position="136"/>
    </location>
</feature>
<evidence type="ECO:0000256" key="1">
    <source>
        <dbReference type="SAM" id="MobiDB-lite"/>
    </source>
</evidence>
<gene>
    <name evidence="3" type="ORF">P4826_15055</name>
</gene>
<keyword evidence="2" id="KW-0732">Signal</keyword>
<dbReference type="Proteomes" id="UP001303211">
    <property type="component" value="Chromosome"/>
</dbReference>
<name>A0ABZ0J2E8_9BURK</name>